<keyword evidence="3" id="KW-0378">Hydrolase</keyword>
<dbReference type="InterPro" id="IPR036196">
    <property type="entry name" value="Ptyr_pPase_sf"/>
</dbReference>
<evidence type="ECO:0000313" key="11">
    <source>
        <dbReference type="Proteomes" id="UP000320857"/>
    </source>
</evidence>
<proteinExistence type="inferred from homology"/>
<comment type="similarity">
    <text evidence="1">Belongs to the low molecular weight phosphotyrosine protein phosphatase family.</text>
</comment>
<comment type="caution">
    <text evidence="10">The sequence shown here is derived from an EMBL/GenBank/DDBJ whole genome shotgun (WGS) entry which is preliminary data.</text>
</comment>
<evidence type="ECO:0000256" key="6">
    <source>
        <dbReference type="SAM" id="MobiDB-lite"/>
    </source>
</evidence>
<reference evidence="8" key="3">
    <citation type="journal article" name="Syst. Appl. Microbiol.">
        <title>Streptomyces alkaliterrae sp. nov., isolated from an alkaline soil, and emended descriptions of Streptomyces alkaliphilus, Streptomyces calidiresistens and Streptomyces durbertensis.</title>
        <authorList>
            <person name="Swiecimska M."/>
            <person name="Golinska P."/>
            <person name="Nouioui I."/>
            <person name="Wypij M."/>
            <person name="Rai M."/>
            <person name="Sangal V."/>
            <person name="Goodfellow M."/>
        </authorList>
    </citation>
    <scope>NUCLEOTIDE SEQUENCE</scope>
    <source>
        <strain evidence="8">OF3</strain>
        <strain evidence="9">OF8</strain>
    </source>
</reference>
<feature type="active site" evidence="5">
    <location>
        <position position="29"/>
    </location>
</feature>
<dbReference type="RefSeq" id="WP_143651204.1">
    <property type="nucleotide sequence ID" value="NZ_JABJWZ010000016.1"/>
</dbReference>
<dbReference type="CDD" id="cd16343">
    <property type="entry name" value="LMWPTP"/>
    <property type="match status" value="1"/>
</dbReference>
<evidence type="ECO:0000256" key="3">
    <source>
        <dbReference type="ARBA" id="ARBA00022801"/>
    </source>
</evidence>
<gene>
    <name evidence="10" type="ORF">FNX44_024780</name>
    <name evidence="8" type="ORF">H3146_03565</name>
    <name evidence="9" type="ORF">H3147_23565</name>
</gene>
<evidence type="ECO:0000313" key="8">
    <source>
        <dbReference type="EMBL" id="MBB1252453.1"/>
    </source>
</evidence>
<dbReference type="EMBL" id="JABJXA010000207">
    <property type="protein sequence ID" value="MBB1261769.1"/>
    <property type="molecule type" value="Genomic_DNA"/>
</dbReference>
<dbReference type="Proteomes" id="UP000320857">
    <property type="component" value="Unassembled WGS sequence"/>
</dbReference>
<evidence type="ECO:0000313" key="10">
    <source>
        <dbReference type="EMBL" id="MQS05010.1"/>
    </source>
</evidence>
<sequence length="201" mass="21338">MRSDNPPPAPTRGLPVLHVCFVCTGNICRSPMAESVLRARVAEAGLADAVVVSSAGTGGWHAGEPADHRAVSVLEEAGYGTEHAARRFEASWFDTTDLVIALDSGHQQALRRLAGDSRDAAKVSLLRSYDPTAHPGTDGTGLDVADPYYGDRSDFETVLAQVEAAAPGLLEAVRRELRRRGTVPTQPTPDATRPTSGEVVR</sequence>
<accession>A0A5P0YYC0</accession>
<reference evidence="12 13" key="2">
    <citation type="submission" date="2020-05" db="EMBL/GenBank/DDBJ databases">
        <title>Classification of alakaliphilic streptomycetes isolated from an alkaline soil next to Lonar Crater, India and a proposal for the recognition of Streptomyces alkaliterrae sp. nov.</title>
        <authorList>
            <person name="Golinska P."/>
        </authorList>
    </citation>
    <scope>NUCLEOTIDE SEQUENCE [LARGE SCALE GENOMIC DNA]</scope>
    <source>
        <strain evidence="13">OF3</strain>
        <strain evidence="12">OF8</strain>
    </source>
</reference>
<feature type="compositionally biased region" description="Polar residues" evidence="6">
    <location>
        <begin position="183"/>
        <end position="195"/>
    </location>
</feature>
<dbReference type="Gene3D" id="3.40.50.2300">
    <property type="match status" value="1"/>
</dbReference>
<dbReference type="PANTHER" id="PTHR11717">
    <property type="entry name" value="LOW MOLECULAR WEIGHT PROTEIN TYROSINE PHOSPHATASE"/>
    <property type="match status" value="1"/>
</dbReference>
<evidence type="ECO:0000313" key="13">
    <source>
        <dbReference type="Proteomes" id="UP000525686"/>
    </source>
</evidence>
<dbReference type="Proteomes" id="UP000517765">
    <property type="component" value="Unassembled WGS sequence"/>
</dbReference>
<dbReference type="GO" id="GO:0004725">
    <property type="term" value="F:protein tyrosine phosphatase activity"/>
    <property type="evidence" value="ECO:0007669"/>
    <property type="project" value="UniProtKB-EC"/>
</dbReference>
<dbReference type="Pfam" id="PF01451">
    <property type="entry name" value="LMWPc"/>
    <property type="match status" value="1"/>
</dbReference>
<evidence type="ECO:0000256" key="1">
    <source>
        <dbReference type="ARBA" id="ARBA00011063"/>
    </source>
</evidence>
<evidence type="ECO:0000256" key="2">
    <source>
        <dbReference type="ARBA" id="ARBA00013064"/>
    </source>
</evidence>
<feature type="region of interest" description="Disordered" evidence="6">
    <location>
        <begin position="177"/>
        <end position="201"/>
    </location>
</feature>
<feature type="active site" description="Proton donor" evidence="5">
    <location>
        <position position="146"/>
    </location>
</feature>
<dbReference type="InterPro" id="IPR050438">
    <property type="entry name" value="LMW_PTPase"/>
</dbReference>
<feature type="domain" description="Phosphotyrosine protein phosphatase I" evidence="7">
    <location>
        <begin position="17"/>
        <end position="172"/>
    </location>
</feature>
<dbReference type="PRINTS" id="PR00719">
    <property type="entry name" value="LMWPTPASE"/>
</dbReference>
<dbReference type="EC" id="3.1.3.48" evidence="2"/>
<evidence type="ECO:0000313" key="9">
    <source>
        <dbReference type="EMBL" id="MBB1261769.1"/>
    </source>
</evidence>
<dbReference type="OrthoDB" id="9784339at2"/>
<dbReference type="InterPro" id="IPR023485">
    <property type="entry name" value="Ptyr_pPase"/>
</dbReference>
<dbReference type="EMBL" id="VJYK02000408">
    <property type="protein sequence ID" value="MQS05010.1"/>
    <property type="molecule type" value="Genomic_DNA"/>
</dbReference>
<evidence type="ECO:0000313" key="12">
    <source>
        <dbReference type="Proteomes" id="UP000517765"/>
    </source>
</evidence>
<dbReference type="Proteomes" id="UP000525686">
    <property type="component" value="Unassembled WGS sequence"/>
</dbReference>
<dbReference type="InterPro" id="IPR017867">
    <property type="entry name" value="Tyr_phospatase_low_mol_wt"/>
</dbReference>
<keyword evidence="4" id="KW-0904">Protein phosphatase</keyword>
<dbReference type="EMBL" id="JABJWZ010000016">
    <property type="protein sequence ID" value="MBB1252453.1"/>
    <property type="molecule type" value="Genomic_DNA"/>
</dbReference>
<keyword evidence="11" id="KW-1185">Reference proteome</keyword>
<evidence type="ECO:0000256" key="4">
    <source>
        <dbReference type="ARBA" id="ARBA00022912"/>
    </source>
</evidence>
<organism evidence="10 11">
    <name type="scientific">Streptomyces alkaliterrae</name>
    <dbReference type="NCBI Taxonomy" id="2213162"/>
    <lineage>
        <taxon>Bacteria</taxon>
        <taxon>Bacillati</taxon>
        <taxon>Actinomycetota</taxon>
        <taxon>Actinomycetes</taxon>
        <taxon>Kitasatosporales</taxon>
        <taxon>Streptomycetaceae</taxon>
        <taxon>Streptomyces</taxon>
    </lineage>
</organism>
<feature type="active site" description="Nucleophile" evidence="5">
    <location>
        <position position="23"/>
    </location>
</feature>
<evidence type="ECO:0000256" key="5">
    <source>
        <dbReference type="PIRSR" id="PIRSR617867-1"/>
    </source>
</evidence>
<dbReference type="SMART" id="SM00226">
    <property type="entry name" value="LMWPc"/>
    <property type="match status" value="1"/>
</dbReference>
<reference evidence="10 11" key="1">
    <citation type="submission" date="2019-10" db="EMBL/GenBank/DDBJ databases">
        <title>Streptomyces sp. nov., a novel actinobacterium isolated from alkaline environment.</title>
        <authorList>
            <person name="Golinska P."/>
        </authorList>
    </citation>
    <scope>NUCLEOTIDE SEQUENCE [LARGE SCALE GENOMIC DNA]</scope>
    <source>
        <strain evidence="10 11">OF1</strain>
    </source>
</reference>
<protein>
    <recommendedName>
        <fullName evidence="2">protein-tyrosine-phosphatase</fullName>
        <ecNumber evidence="2">3.1.3.48</ecNumber>
    </recommendedName>
</protein>
<dbReference type="PANTHER" id="PTHR11717:SF7">
    <property type="entry name" value="LOW MOLECULAR WEIGHT PHOSPHOTYROSINE PROTEIN PHOSPHATASE"/>
    <property type="match status" value="1"/>
</dbReference>
<dbReference type="SUPFAM" id="SSF52788">
    <property type="entry name" value="Phosphotyrosine protein phosphatases I"/>
    <property type="match status" value="1"/>
</dbReference>
<evidence type="ECO:0000259" key="7">
    <source>
        <dbReference type="SMART" id="SM00226"/>
    </source>
</evidence>
<name>A0A5P0YYC0_9ACTN</name>
<dbReference type="AlphaFoldDB" id="A0A5P0YYC0"/>